<gene>
    <name evidence="1" type="ORF">LBW59_09595</name>
</gene>
<dbReference type="Proteomes" id="UP001144050">
    <property type="component" value="Unassembled WGS sequence"/>
</dbReference>
<accession>A0AAW5ZMQ6</accession>
<name>A0AAW5ZMQ6_RALSL</name>
<protein>
    <submittedName>
        <fullName evidence="1">Plasmid replication protein</fullName>
    </submittedName>
</protein>
<dbReference type="Pfam" id="PF04796">
    <property type="entry name" value="RepA_C"/>
    <property type="match status" value="1"/>
</dbReference>
<proteinExistence type="predicted"/>
<dbReference type="RefSeq" id="WP_271656523.1">
    <property type="nucleotide sequence ID" value="NZ_JAIVFG010000013.1"/>
</dbReference>
<dbReference type="EMBL" id="JAIVFG010000013">
    <property type="protein sequence ID" value="MDB0571024.1"/>
    <property type="molecule type" value="Genomic_DNA"/>
</dbReference>
<evidence type="ECO:0000313" key="2">
    <source>
        <dbReference type="Proteomes" id="UP001144050"/>
    </source>
</evidence>
<sequence>MVTTALAIQAEDARAAGQLGYMARAMIWASMPHKKVAGAHYARDNGLATISMLVNPEIGLPYGKIPRLIAAWLTREAKLTGSRELLLGRSMSEFADKIGVGKNGGERGGVTRLKEQATKLFSTFVSVTAHDGHDYRYKNVTLSDGGMLLWNPKKPQERVLWESTVTLSEQFFRECIDYAVPFDLRVLHCLRSPLAIDLYLWLTWRAYVHQKSRRPTTVIPWEALRFQFGADFGEGDQPFR</sequence>
<organism evidence="1 2">
    <name type="scientific">Ralstonia solanacearum</name>
    <name type="common">Pseudomonas solanacearum</name>
    <dbReference type="NCBI Taxonomy" id="305"/>
    <lineage>
        <taxon>Bacteria</taxon>
        <taxon>Pseudomonadati</taxon>
        <taxon>Pseudomonadota</taxon>
        <taxon>Betaproteobacteria</taxon>
        <taxon>Burkholderiales</taxon>
        <taxon>Burkholderiaceae</taxon>
        <taxon>Ralstonia</taxon>
        <taxon>Ralstonia solanacearum species complex</taxon>
    </lineage>
</organism>
<dbReference type="AlphaFoldDB" id="A0AAW5ZMQ6"/>
<reference evidence="1" key="1">
    <citation type="submission" date="2021-09" db="EMBL/GenBank/DDBJ databases">
        <title>Genomic analysis of Ralstonia spp.</title>
        <authorList>
            <person name="Aburjaile F."/>
            <person name="Ariute J.C."/>
            <person name="Pais A.K.L."/>
            <person name="Albuquerque G.M.R."/>
            <person name="Silva A.M.F."/>
            <person name="Brenig B."/>
            <person name="Azevedo V."/>
            <person name="Matiuzzi M."/>
            <person name="Ramos R."/>
            <person name="Goes-Neto A."/>
            <person name="Soares S."/>
            <person name="Iseppon A.M.B."/>
            <person name="Souza E."/>
            <person name="Gama M."/>
        </authorList>
    </citation>
    <scope>NUCLEOTIDE SEQUENCE</scope>
    <source>
        <strain evidence="1">CCRMRs91</strain>
    </source>
</reference>
<dbReference type="InterPro" id="IPR006881">
    <property type="entry name" value="RepA_C"/>
</dbReference>
<evidence type="ECO:0000313" key="1">
    <source>
        <dbReference type="EMBL" id="MDB0571024.1"/>
    </source>
</evidence>
<comment type="caution">
    <text evidence="1">The sequence shown here is derived from an EMBL/GenBank/DDBJ whole genome shotgun (WGS) entry which is preliminary data.</text>
</comment>